<dbReference type="PANTHER" id="PTHR13832">
    <property type="entry name" value="PROTEIN PHOSPHATASE 2C"/>
    <property type="match status" value="1"/>
</dbReference>
<organism evidence="2">
    <name type="scientific">marine sediment metagenome</name>
    <dbReference type="NCBI Taxonomy" id="412755"/>
    <lineage>
        <taxon>unclassified sequences</taxon>
        <taxon>metagenomes</taxon>
        <taxon>ecological metagenomes</taxon>
    </lineage>
</organism>
<dbReference type="PANTHER" id="PTHR13832:SF827">
    <property type="entry name" value="PROTEIN PHOSPHATASE 1L"/>
    <property type="match status" value="1"/>
</dbReference>
<dbReference type="InterPro" id="IPR001932">
    <property type="entry name" value="PPM-type_phosphatase-like_dom"/>
</dbReference>
<proteinExistence type="predicted"/>
<sequence length="298" mass="34063">LEGYNRNQPPEFLTSCVRRAFEAVSQGIEDHRVSYDKESGSTCCIFIRIDEAWGLLAWVGDSRAHVFEKEKLVFTTSPHIPLTIEQKGQLYSDLMDPETGEALVVADHAETARIRNRGGFVFLPETYMQMESFQRETKVEEGKKHYQISPYLWFCGCGSCRVGGPCHLGSFFLMTTRSFGDHPADGPLYNRFKNVFSAEPSFSEIFEITDDTVVLQCSDGFTDVADDELPSYMCRDLHSDLSFRRLHKLICDKSFALEDRAAKILADIKDRYTRLWHISADDITQMDDVCMTIYQKLP</sequence>
<dbReference type="EMBL" id="BART01001998">
    <property type="protein sequence ID" value="GAG74350.1"/>
    <property type="molecule type" value="Genomic_DNA"/>
</dbReference>
<feature type="non-terminal residue" evidence="2">
    <location>
        <position position="1"/>
    </location>
</feature>
<dbReference type="InterPro" id="IPR015655">
    <property type="entry name" value="PP2C"/>
</dbReference>
<evidence type="ECO:0000259" key="1">
    <source>
        <dbReference type="PROSITE" id="PS51746"/>
    </source>
</evidence>
<feature type="domain" description="PPM-type phosphatase" evidence="1">
    <location>
        <begin position="1"/>
        <end position="298"/>
    </location>
</feature>
<dbReference type="Pfam" id="PF00481">
    <property type="entry name" value="PP2C"/>
    <property type="match status" value="1"/>
</dbReference>
<accession>X0ZWX0</accession>
<evidence type="ECO:0000313" key="2">
    <source>
        <dbReference type="EMBL" id="GAG74350.1"/>
    </source>
</evidence>
<dbReference type="AlphaFoldDB" id="X0ZWX0"/>
<dbReference type="PROSITE" id="PS51746">
    <property type="entry name" value="PPM_2"/>
    <property type="match status" value="1"/>
</dbReference>
<comment type="caution">
    <text evidence="2">The sequence shown here is derived from an EMBL/GenBank/DDBJ whole genome shotgun (WGS) entry which is preliminary data.</text>
</comment>
<dbReference type="Gene3D" id="3.60.40.10">
    <property type="entry name" value="PPM-type phosphatase domain"/>
    <property type="match status" value="1"/>
</dbReference>
<dbReference type="SUPFAM" id="SSF81606">
    <property type="entry name" value="PP2C-like"/>
    <property type="match status" value="1"/>
</dbReference>
<name>X0ZWX0_9ZZZZ</name>
<dbReference type="InterPro" id="IPR036457">
    <property type="entry name" value="PPM-type-like_dom_sf"/>
</dbReference>
<reference evidence="2" key="1">
    <citation type="journal article" date="2014" name="Front. Microbiol.">
        <title>High frequency of phylogenetically diverse reductive dehalogenase-homologous genes in deep subseafloor sedimentary metagenomes.</title>
        <authorList>
            <person name="Kawai M."/>
            <person name="Futagami T."/>
            <person name="Toyoda A."/>
            <person name="Takaki Y."/>
            <person name="Nishi S."/>
            <person name="Hori S."/>
            <person name="Arai W."/>
            <person name="Tsubouchi T."/>
            <person name="Morono Y."/>
            <person name="Uchiyama I."/>
            <person name="Ito T."/>
            <person name="Fujiyama A."/>
            <person name="Inagaki F."/>
            <person name="Takami H."/>
        </authorList>
    </citation>
    <scope>NUCLEOTIDE SEQUENCE</scope>
    <source>
        <strain evidence="2">Expedition CK06-06</strain>
    </source>
</reference>
<gene>
    <name evidence="2" type="ORF">S01H4_06470</name>
</gene>
<dbReference type="GO" id="GO:0004722">
    <property type="term" value="F:protein serine/threonine phosphatase activity"/>
    <property type="evidence" value="ECO:0007669"/>
    <property type="project" value="InterPro"/>
</dbReference>
<protein>
    <recommendedName>
        <fullName evidence="1">PPM-type phosphatase domain-containing protein</fullName>
    </recommendedName>
</protein>